<dbReference type="AlphaFoldDB" id="A0A5M6C9B4"/>
<dbReference type="EMBL" id="CP144052">
    <property type="protein sequence ID" value="WWD16505.1"/>
    <property type="molecule type" value="Genomic_DNA"/>
</dbReference>
<reference evidence="2" key="2">
    <citation type="submission" date="2024-01" db="EMBL/GenBank/DDBJ databases">
        <title>Comparative genomics of Cryptococcus and Kwoniella reveals pathogenesis evolution and contrasting modes of karyotype evolution via chromosome fusion or intercentromeric recombination.</title>
        <authorList>
            <person name="Coelho M.A."/>
            <person name="David-Palma M."/>
            <person name="Shea T."/>
            <person name="Bowers K."/>
            <person name="McGinley-Smith S."/>
            <person name="Mohammad A.W."/>
            <person name="Gnirke A."/>
            <person name="Yurkov A.M."/>
            <person name="Nowrousian M."/>
            <person name="Sun S."/>
            <person name="Cuomo C.A."/>
            <person name="Heitman J."/>
        </authorList>
    </citation>
    <scope>NUCLEOTIDE SEQUENCE</scope>
    <source>
        <strain evidence="2">CBS 12478</strain>
    </source>
</reference>
<evidence type="ECO:0000313" key="2">
    <source>
        <dbReference type="EMBL" id="WWD16505.1"/>
    </source>
</evidence>
<dbReference type="KEGG" id="ksn:43586698"/>
<evidence type="ECO:0000256" key="1">
    <source>
        <dbReference type="SAM" id="MobiDB-lite"/>
    </source>
</evidence>
<sequence length="279" mass="31186">MPEFPQLSQSSPGGPESEGSQPDGPTGYPLSIRSRPSLLASTEAESTGPKPSIALGESSEGTDQVMSDNITTVIPDSSMWSNRPAMKPAQATSATVTLSDEAKELQGQLHDIAHDPTIRRKFHSRGMARWLNEGPESIERICWAADLAHHLYCNLSDTRQAIEKESEEKESENAQGLRNTFIKWSREGCLRDQLKSALAARDTNAEWDFYDFEKVINRLDWSAGLAGDYEPESLPKCDFYVQAASILRELRTVNEAHSKLREAKQNDRFMEVWGSVENW</sequence>
<reference evidence="2" key="1">
    <citation type="submission" date="2017-08" db="EMBL/GenBank/DDBJ databases">
        <authorList>
            <person name="Cuomo C."/>
            <person name="Billmyre B."/>
            <person name="Heitman J."/>
        </authorList>
    </citation>
    <scope>NUCLEOTIDE SEQUENCE</scope>
    <source>
        <strain evidence="2">CBS 12478</strain>
    </source>
</reference>
<organism evidence="2 3">
    <name type="scientific">Kwoniella shandongensis</name>
    <dbReference type="NCBI Taxonomy" id="1734106"/>
    <lineage>
        <taxon>Eukaryota</taxon>
        <taxon>Fungi</taxon>
        <taxon>Dikarya</taxon>
        <taxon>Basidiomycota</taxon>
        <taxon>Agaricomycotina</taxon>
        <taxon>Tremellomycetes</taxon>
        <taxon>Tremellales</taxon>
        <taxon>Cryptococcaceae</taxon>
        <taxon>Kwoniella</taxon>
    </lineage>
</organism>
<name>A0A5M6C9B4_9TREE</name>
<proteinExistence type="predicted"/>
<dbReference type="Proteomes" id="UP000322225">
    <property type="component" value="Chromosome 2"/>
</dbReference>
<evidence type="ECO:0000313" key="3">
    <source>
        <dbReference type="Proteomes" id="UP000322225"/>
    </source>
</evidence>
<dbReference type="RefSeq" id="XP_031862923.1">
    <property type="nucleotide sequence ID" value="XM_032002584.1"/>
</dbReference>
<feature type="compositionally biased region" description="Low complexity" evidence="1">
    <location>
        <begin position="1"/>
        <end position="25"/>
    </location>
</feature>
<accession>A0A5M6C9B4</accession>
<feature type="region of interest" description="Disordered" evidence="1">
    <location>
        <begin position="1"/>
        <end position="65"/>
    </location>
</feature>
<dbReference type="GeneID" id="43586698"/>
<protein>
    <submittedName>
        <fullName evidence="2">Uncharacterized protein</fullName>
    </submittedName>
</protein>
<keyword evidence="3" id="KW-1185">Reference proteome</keyword>
<gene>
    <name evidence="2" type="ORF">CI109_100931</name>
</gene>